<dbReference type="EMBL" id="KE356561">
    <property type="protein sequence ID" value="ERG93917.1"/>
    <property type="molecule type" value="Genomic_DNA"/>
</dbReference>
<organism evidence="3 4">
    <name type="scientific">Haloquadratum walsbyi J07HQW2</name>
    <dbReference type="NCBI Taxonomy" id="1238425"/>
    <lineage>
        <taxon>Archaea</taxon>
        <taxon>Methanobacteriati</taxon>
        <taxon>Methanobacteriota</taxon>
        <taxon>Stenosarchaea group</taxon>
        <taxon>Halobacteria</taxon>
        <taxon>Halobacteriales</taxon>
        <taxon>Haloferacaceae</taxon>
        <taxon>Haloquadratum</taxon>
    </lineage>
</organism>
<dbReference type="eggNOG" id="arCOG02768">
    <property type="taxonomic scope" value="Archaea"/>
</dbReference>
<keyword evidence="1" id="KW-1133">Transmembrane helix</keyword>
<dbReference type="PANTHER" id="PTHR35797">
    <property type="entry name" value="PROTEASE-RELATED"/>
    <property type="match status" value="1"/>
</dbReference>
<proteinExistence type="predicted"/>
<evidence type="ECO:0000313" key="3">
    <source>
        <dbReference type="EMBL" id="ERG93917.1"/>
    </source>
</evidence>
<keyword evidence="1" id="KW-0472">Membrane</keyword>
<dbReference type="InterPro" id="IPR042150">
    <property type="entry name" value="MmRce1-like"/>
</dbReference>
<dbReference type="GO" id="GO:0004175">
    <property type="term" value="F:endopeptidase activity"/>
    <property type="evidence" value="ECO:0007669"/>
    <property type="project" value="UniProtKB-ARBA"/>
</dbReference>
<feature type="transmembrane region" description="Helical" evidence="1">
    <location>
        <begin position="48"/>
        <end position="66"/>
    </location>
</feature>
<sequence length="286" mass="31125">MNGVDSLRRKASHRPIGTFLSVLALCAGLVFADLYGMFGSAIPIAGGRILYAWTPMIAAGVTVWLLDESVRDWLGQLRNLRVGIHWYLIGITIMMLGTEAETIVAALSGADVAVPYAPAGRYLFNFAVTLFLAGALEELGWRGFLQPRLQQRFSALRASMVIGVVWVLWHIPMILTRTGEFTVFWEYTLNMIALSVILGWLYNNTEGALPVAMITHASHNMPRIGDAAGNVPAVFDILSGDTVLYLLCASIIALYAGSQTLTRDGTLPVVPGQLGECVPEQERTAD</sequence>
<gene>
    <name evidence="3" type="ORF">J07HQW2_00351</name>
</gene>
<feature type="transmembrane region" description="Helical" evidence="1">
    <location>
        <begin position="153"/>
        <end position="172"/>
    </location>
</feature>
<accession>U1PJT5</accession>
<dbReference type="GO" id="GO:0080120">
    <property type="term" value="P:CAAX-box protein maturation"/>
    <property type="evidence" value="ECO:0007669"/>
    <property type="project" value="UniProtKB-ARBA"/>
</dbReference>
<evidence type="ECO:0000313" key="4">
    <source>
        <dbReference type="Proteomes" id="UP000030710"/>
    </source>
</evidence>
<dbReference type="InterPro" id="IPR003675">
    <property type="entry name" value="Rce1/LyrA-like_dom"/>
</dbReference>
<keyword evidence="1" id="KW-0812">Transmembrane</keyword>
<keyword evidence="3" id="KW-0378">Hydrolase</keyword>
<feature type="domain" description="CAAX prenyl protease 2/Lysostaphin resistance protein A-like" evidence="2">
    <location>
        <begin position="122"/>
        <end position="221"/>
    </location>
</feature>
<evidence type="ECO:0000259" key="2">
    <source>
        <dbReference type="Pfam" id="PF02517"/>
    </source>
</evidence>
<keyword evidence="3" id="KW-0645">Protease</keyword>
<protein>
    <submittedName>
        <fullName evidence="3">Putative metal-dependent membrane protease</fullName>
    </submittedName>
</protein>
<dbReference type="PANTHER" id="PTHR35797:SF1">
    <property type="entry name" value="PROTEASE"/>
    <property type="match status" value="1"/>
</dbReference>
<dbReference type="HOGENOM" id="CLU_064706_4_0_2"/>
<feature type="transmembrane region" description="Helical" evidence="1">
    <location>
        <begin position="86"/>
        <end position="110"/>
    </location>
</feature>
<dbReference type="Pfam" id="PF02517">
    <property type="entry name" value="Rce1-like"/>
    <property type="match status" value="1"/>
</dbReference>
<dbReference type="GO" id="GO:0006508">
    <property type="term" value="P:proteolysis"/>
    <property type="evidence" value="ECO:0007669"/>
    <property type="project" value="UniProtKB-KW"/>
</dbReference>
<dbReference type="AlphaFoldDB" id="U1PJT5"/>
<name>U1PJT5_9EURY</name>
<dbReference type="Proteomes" id="UP000030710">
    <property type="component" value="Unassembled WGS sequence"/>
</dbReference>
<feature type="transmembrane region" description="Helical" evidence="1">
    <location>
        <begin position="184"/>
        <end position="203"/>
    </location>
</feature>
<evidence type="ECO:0000256" key="1">
    <source>
        <dbReference type="SAM" id="Phobius"/>
    </source>
</evidence>
<reference evidence="3 4" key="1">
    <citation type="journal article" date="2013" name="PLoS ONE">
        <title>Assembly-driven community genomics of a hypersaline microbial ecosystem.</title>
        <authorList>
            <person name="Podell S."/>
            <person name="Ugalde J.A."/>
            <person name="Narasingarao P."/>
            <person name="Banfield J.F."/>
            <person name="Heidelberg K.B."/>
            <person name="Allen E.E."/>
        </authorList>
    </citation>
    <scope>NUCLEOTIDE SEQUENCE [LARGE SCALE GENOMIC DNA]</scope>
    <source>
        <strain evidence="4">J07HQW2</strain>
    </source>
</reference>
<dbReference type="RefSeq" id="WP_021053411.1">
    <property type="nucleotide sequence ID" value="NZ_KE356561.1"/>
</dbReference>
<feature type="transmembrane region" description="Helical" evidence="1">
    <location>
        <begin position="122"/>
        <end position="141"/>
    </location>
</feature>
<dbReference type="STRING" id="1238425.J07HQW2_00351"/>